<feature type="domain" description="Integrase catalytic" evidence="1">
    <location>
        <begin position="1"/>
        <end position="62"/>
    </location>
</feature>
<dbReference type="STRING" id="3821.A0A151SX47"/>
<dbReference type="Gramene" id="C.cajan_14364.t">
    <property type="protein sequence ID" value="C.cajan_14364.t.cds1"/>
    <property type="gene ID" value="C.cajan_14364"/>
</dbReference>
<dbReference type="PROSITE" id="PS50994">
    <property type="entry name" value="INTEGRASE"/>
    <property type="match status" value="1"/>
</dbReference>
<reference evidence="2 3" key="1">
    <citation type="journal article" date="2012" name="Nat. Biotechnol.">
        <title>Draft genome sequence of pigeonpea (Cajanus cajan), an orphan legume crop of resource-poor farmers.</title>
        <authorList>
            <person name="Varshney R.K."/>
            <person name="Chen W."/>
            <person name="Li Y."/>
            <person name="Bharti A.K."/>
            <person name="Saxena R.K."/>
            <person name="Schlueter J.A."/>
            <person name="Donoghue M.T."/>
            <person name="Azam S."/>
            <person name="Fan G."/>
            <person name="Whaley A.M."/>
            <person name="Farmer A.D."/>
            <person name="Sheridan J."/>
            <person name="Iwata A."/>
            <person name="Tuteja R."/>
            <person name="Penmetsa R.V."/>
            <person name="Wu W."/>
            <person name="Upadhyaya H.D."/>
            <person name="Yang S.P."/>
            <person name="Shah T."/>
            <person name="Saxena K.B."/>
            <person name="Michael T."/>
            <person name="McCombie W.R."/>
            <person name="Yang B."/>
            <person name="Zhang G."/>
            <person name="Yang H."/>
            <person name="Wang J."/>
            <person name="Spillane C."/>
            <person name="Cook D.R."/>
            <person name="May G.D."/>
            <person name="Xu X."/>
            <person name="Jackson S.A."/>
        </authorList>
    </citation>
    <scope>NUCLEOTIDE SEQUENCE [LARGE SCALE GENOMIC DNA]</scope>
    <source>
        <strain evidence="3">cv. Asha</strain>
    </source>
</reference>
<name>A0A151SX47_CAJCA</name>
<accession>A0A151SX47</accession>
<sequence length="62" mass="7055">MTLTHPYTACTVAQAFMDTVFRLDGFPESIVSDRDPIFLSKFWQELMACQGIQLKLSSAYHP</sequence>
<evidence type="ECO:0000313" key="2">
    <source>
        <dbReference type="EMBL" id="KYP59359.1"/>
    </source>
</evidence>
<dbReference type="Proteomes" id="UP000075243">
    <property type="component" value="Chromosome 10"/>
</dbReference>
<proteinExistence type="predicted"/>
<evidence type="ECO:0000313" key="3">
    <source>
        <dbReference type="Proteomes" id="UP000075243"/>
    </source>
</evidence>
<gene>
    <name evidence="2" type="ORF">KK1_014793</name>
</gene>
<dbReference type="InterPro" id="IPR001584">
    <property type="entry name" value="Integrase_cat-core"/>
</dbReference>
<dbReference type="InterPro" id="IPR012337">
    <property type="entry name" value="RNaseH-like_sf"/>
</dbReference>
<dbReference type="AlphaFoldDB" id="A0A151SX47"/>
<dbReference type="PANTHER" id="PTHR35046:SF18">
    <property type="entry name" value="RNA-DIRECTED DNA POLYMERASE"/>
    <property type="match status" value="1"/>
</dbReference>
<dbReference type="PANTHER" id="PTHR35046">
    <property type="entry name" value="ZINC KNUCKLE (CCHC-TYPE) FAMILY PROTEIN"/>
    <property type="match status" value="1"/>
</dbReference>
<organism evidence="2 3">
    <name type="scientific">Cajanus cajan</name>
    <name type="common">Pigeon pea</name>
    <name type="synonym">Cajanus indicus</name>
    <dbReference type="NCBI Taxonomy" id="3821"/>
    <lineage>
        <taxon>Eukaryota</taxon>
        <taxon>Viridiplantae</taxon>
        <taxon>Streptophyta</taxon>
        <taxon>Embryophyta</taxon>
        <taxon>Tracheophyta</taxon>
        <taxon>Spermatophyta</taxon>
        <taxon>Magnoliopsida</taxon>
        <taxon>eudicotyledons</taxon>
        <taxon>Gunneridae</taxon>
        <taxon>Pentapetalae</taxon>
        <taxon>rosids</taxon>
        <taxon>fabids</taxon>
        <taxon>Fabales</taxon>
        <taxon>Fabaceae</taxon>
        <taxon>Papilionoideae</taxon>
        <taxon>50 kb inversion clade</taxon>
        <taxon>NPAAA clade</taxon>
        <taxon>indigoferoid/millettioid clade</taxon>
        <taxon>Phaseoleae</taxon>
        <taxon>Cajanus</taxon>
    </lineage>
</organism>
<dbReference type="SUPFAM" id="SSF53098">
    <property type="entry name" value="Ribonuclease H-like"/>
    <property type="match status" value="1"/>
</dbReference>
<evidence type="ECO:0000259" key="1">
    <source>
        <dbReference type="PROSITE" id="PS50994"/>
    </source>
</evidence>
<dbReference type="GO" id="GO:0003676">
    <property type="term" value="F:nucleic acid binding"/>
    <property type="evidence" value="ECO:0007669"/>
    <property type="project" value="InterPro"/>
</dbReference>
<dbReference type="Gene3D" id="3.30.420.10">
    <property type="entry name" value="Ribonuclease H-like superfamily/Ribonuclease H"/>
    <property type="match status" value="1"/>
</dbReference>
<dbReference type="GO" id="GO:0015074">
    <property type="term" value="P:DNA integration"/>
    <property type="evidence" value="ECO:0007669"/>
    <property type="project" value="InterPro"/>
</dbReference>
<dbReference type="EMBL" id="CM003612">
    <property type="protein sequence ID" value="KYP59359.1"/>
    <property type="molecule type" value="Genomic_DNA"/>
</dbReference>
<protein>
    <recommendedName>
        <fullName evidence="1">Integrase catalytic domain-containing protein</fullName>
    </recommendedName>
</protein>
<dbReference type="InterPro" id="IPR036397">
    <property type="entry name" value="RNaseH_sf"/>
</dbReference>
<keyword evidence="3" id="KW-1185">Reference proteome</keyword>